<dbReference type="NCBIfam" id="NF037981">
    <property type="entry name" value="NCS2_1"/>
    <property type="match status" value="1"/>
</dbReference>
<dbReference type="InterPro" id="IPR017588">
    <property type="entry name" value="UacT-like"/>
</dbReference>
<evidence type="ECO:0000256" key="1">
    <source>
        <dbReference type="ARBA" id="ARBA00004651"/>
    </source>
</evidence>
<dbReference type="AlphaFoldDB" id="A0A1I3DAN8"/>
<dbReference type="Proteomes" id="UP000199287">
    <property type="component" value="Unassembled WGS sequence"/>
</dbReference>
<evidence type="ECO:0000256" key="5">
    <source>
        <dbReference type="ARBA" id="ARBA00022692"/>
    </source>
</evidence>
<dbReference type="InterPro" id="IPR006042">
    <property type="entry name" value="Xan_ur_permease"/>
</dbReference>
<evidence type="ECO:0000256" key="2">
    <source>
        <dbReference type="ARBA" id="ARBA00008821"/>
    </source>
</evidence>
<feature type="transmembrane region" description="Helical" evidence="8">
    <location>
        <begin position="322"/>
        <end position="342"/>
    </location>
</feature>
<dbReference type="GO" id="GO:0042907">
    <property type="term" value="F:xanthine transmembrane transporter activity"/>
    <property type="evidence" value="ECO:0007669"/>
    <property type="project" value="TreeGrafter"/>
</dbReference>
<dbReference type="Pfam" id="PF00860">
    <property type="entry name" value="Xan_ur_permease"/>
    <property type="match status" value="1"/>
</dbReference>
<feature type="transmembrane region" description="Helical" evidence="8">
    <location>
        <begin position="115"/>
        <end position="133"/>
    </location>
</feature>
<feature type="transmembrane region" description="Helical" evidence="8">
    <location>
        <begin position="88"/>
        <end position="108"/>
    </location>
</feature>
<proteinExistence type="inferred from homology"/>
<comment type="subcellular location">
    <subcellularLocation>
        <location evidence="1">Cell membrane</location>
        <topology evidence="1">Multi-pass membrane protein</topology>
    </subcellularLocation>
</comment>
<name>A0A1I3DAN8_9FIRM</name>
<feature type="transmembrane region" description="Helical" evidence="8">
    <location>
        <begin position="35"/>
        <end position="55"/>
    </location>
</feature>
<evidence type="ECO:0000256" key="4">
    <source>
        <dbReference type="ARBA" id="ARBA00022475"/>
    </source>
</evidence>
<dbReference type="NCBIfam" id="TIGR03173">
    <property type="entry name" value="pbuX"/>
    <property type="match status" value="1"/>
</dbReference>
<keyword evidence="5 8" id="KW-0812">Transmembrane</keyword>
<evidence type="ECO:0000256" key="6">
    <source>
        <dbReference type="ARBA" id="ARBA00022989"/>
    </source>
</evidence>
<dbReference type="PANTHER" id="PTHR42810">
    <property type="entry name" value="PURINE PERMEASE C1399.01C-RELATED"/>
    <property type="match status" value="1"/>
</dbReference>
<accession>A0A1I3DAN8</accession>
<dbReference type="GO" id="GO:0005886">
    <property type="term" value="C:plasma membrane"/>
    <property type="evidence" value="ECO:0007669"/>
    <property type="project" value="UniProtKB-SubCell"/>
</dbReference>
<feature type="transmembrane region" description="Helical" evidence="8">
    <location>
        <begin position="202"/>
        <end position="224"/>
    </location>
</feature>
<feature type="transmembrane region" description="Helical" evidence="8">
    <location>
        <begin position="245"/>
        <end position="265"/>
    </location>
</feature>
<evidence type="ECO:0000313" key="10">
    <source>
        <dbReference type="Proteomes" id="UP000199287"/>
    </source>
</evidence>
<feature type="transmembrane region" description="Helical" evidence="8">
    <location>
        <begin position="139"/>
        <end position="164"/>
    </location>
</feature>
<feature type="transmembrane region" description="Helical" evidence="8">
    <location>
        <begin position="285"/>
        <end position="310"/>
    </location>
</feature>
<evidence type="ECO:0000313" key="9">
    <source>
        <dbReference type="EMBL" id="SFH83800.1"/>
    </source>
</evidence>
<keyword evidence="7 8" id="KW-0472">Membrane</keyword>
<dbReference type="STRING" id="69895.SAMN05192551_103221"/>
<dbReference type="RefSeq" id="WP_093371254.1">
    <property type="nucleotide sequence ID" value="NZ_FOQA01000003.1"/>
</dbReference>
<feature type="transmembrane region" description="Helical" evidence="8">
    <location>
        <begin position="62"/>
        <end position="82"/>
    </location>
</feature>
<gene>
    <name evidence="9" type="ORF">SAMN05192551_103221</name>
</gene>
<feature type="transmembrane region" description="Helical" evidence="8">
    <location>
        <begin position="411"/>
        <end position="435"/>
    </location>
</feature>
<sequence>MEKAVNNQSSRNTSVFDLNGIPTMGKAIPLGLQHVLAMIVGNVTPAIIIAGVVGLSSSDRTLLVQCAMFIAGIATLLQLYPIGKVGSGLPVIMGVSFAYVPTIIAIGAQYGIAGIFGAQLVGGGVAVLVGIFIKHVRQYFPPLVAGTVVFTIGLSLYPVAINYIAGGVGSATYGSYANWLVALITLSVVLFCNQFTKGYFKLASILMGIIAGYVIAFFFNMVSFAPVAEASWFAAPRPLHFGIEFYPPAILSMVIMYIVNSVQAVGDLSATTVGGMGREVTEKELSGGIIGNGVASIAASLFGGLPTATYSQNVGIVAMTKVVSRFVLGIAAAFILLGGFVPKFGAVMTTIPQSVLGGATITVFAMITMTGIKLIIQDELSGRNMSIVGLAVALGIGITQVPESLELFPDWVMMVFGQSAVVIATIVAFTLNLVLPQKTLADEQQERKEMEQEG</sequence>
<organism evidence="9 10">
    <name type="scientific">Tindallia magadiensis</name>
    <dbReference type="NCBI Taxonomy" id="69895"/>
    <lineage>
        <taxon>Bacteria</taxon>
        <taxon>Bacillati</taxon>
        <taxon>Bacillota</taxon>
        <taxon>Clostridia</taxon>
        <taxon>Peptostreptococcales</taxon>
        <taxon>Tindalliaceae</taxon>
        <taxon>Tindallia</taxon>
    </lineage>
</organism>
<dbReference type="PROSITE" id="PS01116">
    <property type="entry name" value="XANTH_URACIL_PERMASE"/>
    <property type="match status" value="1"/>
</dbReference>
<keyword evidence="6 8" id="KW-1133">Transmembrane helix</keyword>
<dbReference type="NCBIfam" id="TIGR00801">
    <property type="entry name" value="ncs2"/>
    <property type="match status" value="1"/>
</dbReference>
<feature type="transmembrane region" description="Helical" evidence="8">
    <location>
        <begin position="176"/>
        <end position="196"/>
    </location>
</feature>
<evidence type="ECO:0000256" key="7">
    <source>
        <dbReference type="ARBA" id="ARBA00023136"/>
    </source>
</evidence>
<evidence type="ECO:0000256" key="3">
    <source>
        <dbReference type="ARBA" id="ARBA00022448"/>
    </source>
</evidence>
<dbReference type="InterPro" id="IPR006043">
    <property type="entry name" value="NCS2"/>
</dbReference>
<comment type="similarity">
    <text evidence="2">Belongs to the nucleobase:cation symporter-2 (NCS2) (TC 2.A.40) family.</text>
</comment>
<protein>
    <submittedName>
        <fullName evidence="9">Nucleobase:cation symporter-2, NCS2 family</fullName>
    </submittedName>
</protein>
<dbReference type="PANTHER" id="PTHR42810:SF2">
    <property type="entry name" value="PURINE PERMEASE C1399.01C-RELATED"/>
    <property type="match status" value="1"/>
</dbReference>
<feature type="transmembrane region" description="Helical" evidence="8">
    <location>
        <begin position="354"/>
        <end position="375"/>
    </location>
</feature>
<reference evidence="10" key="1">
    <citation type="submission" date="2016-10" db="EMBL/GenBank/DDBJ databases">
        <authorList>
            <person name="Varghese N."/>
            <person name="Submissions S."/>
        </authorList>
    </citation>
    <scope>NUCLEOTIDE SEQUENCE [LARGE SCALE GENOMIC DNA]</scope>
    <source>
        <strain evidence="10">Z-7934</strain>
    </source>
</reference>
<keyword evidence="3" id="KW-0813">Transport</keyword>
<evidence type="ECO:0000256" key="8">
    <source>
        <dbReference type="SAM" id="Phobius"/>
    </source>
</evidence>
<keyword evidence="10" id="KW-1185">Reference proteome</keyword>
<dbReference type="OrthoDB" id="9805749at2"/>
<dbReference type="EMBL" id="FOQA01000003">
    <property type="protein sequence ID" value="SFH83800.1"/>
    <property type="molecule type" value="Genomic_DNA"/>
</dbReference>
<keyword evidence="4" id="KW-1003">Cell membrane</keyword>